<dbReference type="Proteomes" id="UP000688137">
    <property type="component" value="Unassembled WGS sequence"/>
</dbReference>
<evidence type="ECO:0000313" key="2">
    <source>
        <dbReference type="Proteomes" id="UP000688137"/>
    </source>
</evidence>
<dbReference type="EMBL" id="CAJJDM010000045">
    <property type="protein sequence ID" value="CAD8070111.1"/>
    <property type="molecule type" value="Genomic_DNA"/>
</dbReference>
<keyword evidence="2" id="KW-1185">Reference proteome</keyword>
<gene>
    <name evidence="1" type="ORF">PPRIM_AZ9-3.1.T0450064</name>
</gene>
<name>A0A8S1LX28_PARPR</name>
<reference evidence="1" key="1">
    <citation type="submission" date="2021-01" db="EMBL/GenBank/DDBJ databases">
        <authorList>
            <consortium name="Genoscope - CEA"/>
            <person name="William W."/>
        </authorList>
    </citation>
    <scope>NUCLEOTIDE SEQUENCE</scope>
</reference>
<dbReference type="AlphaFoldDB" id="A0A8S1LX28"/>
<evidence type="ECO:0000313" key="1">
    <source>
        <dbReference type="EMBL" id="CAD8070111.1"/>
    </source>
</evidence>
<organism evidence="1 2">
    <name type="scientific">Paramecium primaurelia</name>
    <dbReference type="NCBI Taxonomy" id="5886"/>
    <lineage>
        <taxon>Eukaryota</taxon>
        <taxon>Sar</taxon>
        <taxon>Alveolata</taxon>
        <taxon>Ciliophora</taxon>
        <taxon>Intramacronucleata</taxon>
        <taxon>Oligohymenophorea</taxon>
        <taxon>Peniculida</taxon>
        <taxon>Parameciidae</taxon>
        <taxon>Paramecium</taxon>
    </lineage>
</organism>
<sequence length="82" mass="9802">MIKTLFQKNGFVSQQLEQRIKLQINSFQIADFPVDQNLVLFAINNHCIVFKTNRNKLYRLRYMNRIAKSKQKLKAINIIDQF</sequence>
<comment type="caution">
    <text evidence="1">The sequence shown here is derived from an EMBL/GenBank/DDBJ whole genome shotgun (WGS) entry which is preliminary data.</text>
</comment>
<proteinExistence type="predicted"/>
<protein>
    <submittedName>
        <fullName evidence="1">Uncharacterized protein</fullName>
    </submittedName>
</protein>
<accession>A0A8S1LX28</accession>